<sequence>MFLVNPSPLVALPRKWEPFSHSRSCRYPICFSESEDDLARTSVSAKVQMIINNLQSEEASRSSSNHAYGRLLQKKTKGGKGRGPKPRGGVKTLQGRLKYTRQNCPADSDGMEVEENSEYAPLSLISDSDDSVDRDIEEAIQEYLKSKGQSVPPLASHAKREVGEKQAQQRHPPHDPVCSVFRATVETAGTPQQQHQQASEHSEDDGTKWAPSPSSVSSDDSFEQSIKAEIEQFLSEKKQQGRRRDVTAGNKRFDRKETQGKPTVRRQKGKTRGGSQSSLRGGRKLLCAEQHPEPPGTRVPKCLKSKSSDELADFKTRSRARFKTSLAGRSLEQSEESEKRQMPWKARGRQRLESKNPSDSSSDDGIEEAIQLYQLEKVRKAAVAQRECLSFQNGEYQAGLVEDRTASLAVPSVKSALPEIRRKTLSRKRRPVLSKPAELNRRTLICHELQKGTSCTPPENNRDKRAVLLHTYCRADTAAELMCAEAILDISKTILPPPLRSESRSFATEPVFCPQNGPAALPESDSNAVDSDDSIEQEIQAFLAVKAQTERLVAKSKEASRSVHSPPSLNQPDRQARSVKRSWPKPMKLSLSGKRRCKEDSKMSAPCPAGLWIQPETDGGSMDDIDSKSSAAEQGKEGDAAGVAPRQEDTLVPISPRDAANPFSWGLLSSRNLVKKTTPNPLKYRAGDKSSSLDSDEDLDSAIKDLLRSKRKQKKKAKDPRTQCKKKVRFGGTETMHVLEEKEKACRPKTPPLLKSCLVGCRREMNEENAEETPESTAEGKLKDAKTVHVAYYEFKEEDDQMKPFSGPDTKDFSKYPQSPWTAGSLTDDSSSVDSDDSIEQEIQRFLAEKAKDSTCSMETPGSNAVAETLETDKPQNALPKAKCQGSSLSKQRRKVNKRCQPFIGLRGSQRSGKKTGGSASLDCAQTVTYAGDTWSHVTVTLEARQGLGLAQDVGSPLQRTVVESKVICGGKPGQRDLPPEEKAADPTLQSCFKSLCPLNKRKPMCEFKISSKFIAGLRSTRSKKKAVLWGKRQSTESALLKRQSGVAASDRCRESCEKAVKRGTRSSGSEAGAEEAGFSPRCGADGSHTSVSERNVKMQVTALCNEMVDLAKRWPLGVEGPCSRGNASHGSPSEEPPTDVGRVSISRGLSPVEIPSEEETGRVQEPLTSGREGKVPNCICDSSPRETSGVDQGRAAEEPTLKALEGGSAEFIGRVMEEYARCLVKSKASNLSFPHGD</sequence>
<feature type="region of interest" description="Disordered" evidence="1">
    <location>
        <begin position="797"/>
        <end position="844"/>
    </location>
</feature>
<reference evidence="4" key="1">
    <citation type="submission" date="2025-08" db="UniProtKB">
        <authorList>
            <consortium name="RefSeq"/>
        </authorList>
    </citation>
    <scope>IDENTIFICATION</scope>
</reference>
<feature type="domain" description="Protein phosphatase 1 regulatory subunit 26 N-terminal" evidence="2">
    <location>
        <begin position="1"/>
        <end position="854"/>
    </location>
</feature>
<dbReference type="Proteomes" id="UP001652642">
    <property type="component" value="Chromosome Z"/>
</dbReference>
<feature type="compositionally biased region" description="Polar residues" evidence="1">
    <location>
        <begin position="816"/>
        <end position="827"/>
    </location>
</feature>
<dbReference type="GeneID" id="110079665"/>
<feature type="compositionally biased region" description="Basic and acidic residues" evidence="1">
    <location>
        <begin position="306"/>
        <end position="316"/>
    </location>
</feature>
<protein>
    <submittedName>
        <fullName evidence="4">Protein phosphatase 1 regulatory subunit 26</fullName>
    </submittedName>
</protein>
<proteinExistence type="predicted"/>
<evidence type="ECO:0000256" key="1">
    <source>
        <dbReference type="SAM" id="MobiDB-lite"/>
    </source>
</evidence>
<feature type="region of interest" description="Disordered" evidence="1">
    <location>
        <begin position="143"/>
        <end position="365"/>
    </location>
</feature>
<keyword evidence="3" id="KW-1185">Reference proteome</keyword>
<evidence type="ECO:0000259" key="2">
    <source>
        <dbReference type="Pfam" id="PF15740"/>
    </source>
</evidence>
<feature type="compositionally biased region" description="Basic and acidic residues" evidence="1">
    <location>
        <begin position="198"/>
        <end position="207"/>
    </location>
</feature>
<feature type="compositionally biased region" description="Basic residues" evidence="1">
    <location>
        <begin position="72"/>
        <end position="85"/>
    </location>
</feature>
<accession>A0ABM5F712</accession>
<feature type="compositionally biased region" description="Low complexity" evidence="1">
    <location>
        <begin position="1067"/>
        <end position="1078"/>
    </location>
</feature>
<feature type="compositionally biased region" description="Basic and acidic residues" evidence="1">
    <location>
        <begin position="226"/>
        <end position="259"/>
    </location>
</feature>
<feature type="compositionally biased region" description="Polar residues" evidence="1">
    <location>
        <begin position="57"/>
        <end position="66"/>
    </location>
</feature>
<feature type="region of interest" description="Disordered" evidence="1">
    <location>
        <begin position="1061"/>
        <end position="1091"/>
    </location>
</feature>
<dbReference type="InterPro" id="IPR031474">
    <property type="entry name" value="PPP1R26_N"/>
</dbReference>
<evidence type="ECO:0000313" key="4">
    <source>
        <dbReference type="RefSeq" id="XP_072841192.1"/>
    </source>
</evidence>
<organism evidence="3 4">
    <name type="scientific">Pogona vitticeps</name>
    <name type="common">central bearded dragon</name>
    <dbReference type="NCBI Taxonomy" id="103695"/>
    <lineage>
        <taxon>Eukaryota</taxon>
        <taxon>Metazoa</taxon>
        <taxon>Chordata</taxon>
        <taxon>Craniata</taxon>
        <taxon>Vertebrata</taxon>
        <taxon>Euteleostomi</taxon>
        <taxon>Lepidosauria</taxon>
        <taxon>Squamata</taxon>
        <taxon>Bifurcata</taxon>
        <taxon>Unidentata</taxon>
        <taxon>Episquamata</taxon>
        <taxon>Toxicofera</taxon>
        <taxon>Iguania</taxon>
        <taxon>Acrodonta</taxon>
        <taxon>Agamidae</taxon>
        <taxon>Amphibolurinae</taxon>
        <taxon>Pogona</taxon>
    </lineage>
</organism>
<feature type="region of interest" description="Disordered" evidence="1">
    <location>
        <begin position="871"/>
        <end position="891"/>
    </location>
</feature>
<feature type="region of interest" description="Disordered" evidence="1">
    <location>
        <begin position="1123"/>
        <end position="1199"/>
    </location>
</feature>
<feature type="region of interest" description="Disordered" evidence="1">
    <location>
        <begin position="676"/>
        <end position="698"/>
    </location>
</feature>
<feature type="compositionally biased region" description="Polar residues" evidence="1">
    <location>
        <begin position="562"/>
        <end position="573"/>
    </location>
</feature>
<dbReference type="PANTHER" id="PTHR15724:SF0">
    <property type="entry name" value="PROTEIN PHOSPHATASE 1 REGULATORY SUBUNIT 26"/>
    <property type="match status" value="1"/>
</dbReference>
<dbReference type="RefSeq" id="XP_072841192.1">
    <property type="nucleotide sequence ID" value="XM_072985091.1"/>
</dbReference>
<gene>
    <name evidence="4" type="primary">PPP1R26</name>
</gene>
<dbReference type="Pfam" id="PF15740">
    <property type="entry name" value="PPP1R26_N"/>
    <property type="match status" value="1"/>
</dbReference>
<dbReference type="PANTHER" id="PTHR15724">
    <property type="entry name" value="PROTEIN PHOSPHATASE 1 REGULATORY SUBUNIT 26"/>
    <property type="match status" value="1"/>
</dbReference>
<feature type="region of interest" description="Disordered" evidence="1">
    <location>
        <begin position="556"/>
        <end position="663"/>
    </location>
</feature>
<feature type="region of interest" description="Disordered" evidence="1">
    <location>
        <begin position="57"/>
        <end position="131"/>
    </location>
</feature>
<dbReference type="InterPro" id="IPR026130">
    <property type="entry name" value="PPP1R26"/>
</dbReference>
<evidence type="ECO:0000313" key="3">
    <source>
        <dbReference type="Proteomes" id="UP001652642"/>
    </source>
</evidence>
<name>A0ABM5F712_9SAUR</name>